<evidence type="ECO:0000313" key="5">
    <source>
        <dbReference type="Proteomes" id="UP000261360"/>
    </source>
</evidence>
<dbReference type="Proteomes" id="UP000261360">
    <property type="component" value="Unplaced"/>
</dbReference>
<evidence type="ECO:0008006" key="6">
    <source>
        <dbReference type="Google" id="ProtNLM"/>
    </source>
</evidence>
<accession>A0A3B4WXJ6</accession>
<comment type="similarity">
    <text evidence="1">Belongs to the annexin family.</text>
</comment>
<dbReference type="GO" id="GO:0005886">
    <property type="term" value="C:plasma membrane"/>
    <property type="evidence" value="ECO:0007669"/>
    <property type="project" value="TreeGrafter"/>
</dbReference>
<evidence type="ECO:0000256" key="1">
    <source>
        <dbReference type="ARBA" id="ARBA00007831"/>
    </source>
</evidence>
<dbReference type="PRINTS" id="PR00196">
    <property type="entry name" value="ANNEXIN"/>
</dbReference>
<reference evidence="4" key="2">
    <citation type="submission" date="2025-09" db="UniProtKB">
        <authorList>
            <consortium name="Ensembl"/>
        </authorList>
    </citation>
    <scope>IDENTIFICATION</scope>
</reference>
<dbReference type="Gene3D" id="1.10.220.10">
    <property type="entry name" value="Annexin"/>
    <property type="match status" value="2"/>
</dbReference>
<name>A0A3B4WXJ6_SERLL</name>
<reference evidence="4" key="1">
    <citation type="submission" date="2025-08" db="UniProtKB">
        <authorList>
            <consortium name="Ensembl"/>
        </authorList>
    </citation>
    <scope>IDENTIFICATION</scope>
</reference>
<dbReference type="PROSITE" id="PS51897">
    <property type="entry name" value="ANNEXIN_2"/>
    <property type="match status" value="1"/>
</dbReference>
<sequence length="112" mass="12732">MASSIHSINLYVYTAVYSLGTDEEAITQILANRSAAQRVEIKQAYFEKYDDLEEVLKKELTGSFEKATIAMLDPPHVYFAKELRKAMKGAGTDEAVLVEILSYFHCICKYKR</sequence>
<dbReference type="InterPro" id="IPR018502">
    <property type="entry name" value="Annexin_repeat"/>
</dbReference>
<dbReference type="GO" id="GO:0005634">
    <property type="term" value="C:nucleus"/>
    <property type="evidence" value="ECO:0007669"/>
    <property type="project" value="TreeGrafter"/>
</dbReference>
<keyword evidence="2" id="KW-0677">Repeat</keyword>
<dbReference type="Pfam" id="PF00191">
    <property type="entry name" value="Annexin"/>
    <property type="match status" value="2"/>
</dbReference>
<evidence type="ECO:0000313" key="4">
    <source>
        <dbReference type="Ensembl" id="ENSSLDP00000009874.1"/>
    </source>
</evidence>
<keyword evidence="5" id="KW-1185">Reference proteome</keyword>
<dbReference type="GO" id="GO:0005544">
    <property type="term" value="F:calcium-dependent phospholipid binding"/>
    <property type="evidence" value="ECO:0007669"/>
    <property type="project" value="InterPro"/>
</dbReference>
<dbReference type="PANTHER" id="PTHR10502:SF139">
    <property type="entry name" value="ANNEXIN"/>
    <property type="match status" value="1"/>
</dbReference>
<dbReference type="InterPro" id="IPR037104">
    <property type="entry name" value="Annexin_sf"/>
</dbReference>
<dbReference type="GO" id="GO:0012506">
    <property type="term" value="C:vesicle membrane"/>
    <property type="evidence" value="ECO:0007669"/>
    <property type="project" value="TreeGrafter"/>
</dbReference>
<evidence type="ECO:0000256" key="3">
    <source>
        <dbReference type="ARBA" id="ARBA00023216"/>
    </source>
</evidence>
<dbReference type="GO" id="GO:0005737">
    <property type="term" value="C:cytoplasm"/>
    <property type="evidence" value="ECO:0007669"/>
    <property type="project" value="TreeGrafter"/>
</dbReference>
<dbReference type="AlphaFoldDB" id="A0A3B4WXJ6"/>
<dbReference type="Ensembl" id="ENSSLDT00000010227.1">
    <property type="protein sequence ID" value="ENSSLDP00000009874.1"/>
    <property type="gene ID" value="ENSSLDG00000007871.1"/>
</dbReference>
<keyword evidence="3" id="KW-0041">Annexin</keyword>
<dbReference type="GeneTree" id="ENSGT00940000166991"/>
<evidence type="ECO:0000256" key="2">
    <source>
        <dbReference type="ARBA" id="ARBA00022737"/>
    </source>
</evidence>
<dbReference type="InterPro" id="IPR001464">
    <property type="entry name" value="Annexin"/>
</dbReference>
<dbReference type="GO" id="GO:0005509">
    <property type="term" value="F:calcium ion binding"/>
    <property type="evidence" value="ECO:0007669"/>
    <property type="project" value="InterPro"/>
</dbReference>
<dbReference type="GO" id="GO:0001786">
    <property type="term" value="F:phosphatidylserine binding"/>
    <property type="evidence" value="ECO:0007669"/>
    <property type="project" value="TreeGrafter"/>
</dbReference>
<protein>
    <recommendedName>
        <fullName evidence="6">Annexin</fullName>
    </recommendedName>
</protein>
<proteinExistence type="inferred from homology"/>
<dbReference type="SMART" id="SM00335">
    <property type="entry name" value="ANX"/>
    <property type="match status" value="1"/>
</dbReference>
<dbReference type="PANTHER" id="PTHR10502">
    <property type="entry name" value="ANNEXIN"/>
    <property type="match status" value="1"/>
</dbReference>
<organism evidence="4 5">
    <name type="scientific">Seriola lalandi dorsalis</name>
    <dbReference type="NCBI Taxonomy" id="1841481"/>
    <lineage>
        <taxon>Eukaryota</taxon>
        <taxon>Metazoa</taxon>
        <taxon>Chordata</taxon>
        <taxon>Craniata</taxon>
        <taxon>Vertebrata</taxon>
        <taxon>Euteleostomi</taxon>
        <taxon>Actinopterygii</taxon>
        <taxon>Neopterygii</taxon>
        <taxon>Teleostei</taxon>
        <taxon>Neoteleostei</taxon>
        <taxon>Acanthomorphata</taxon>
        <taxon>Carangaria</taxon>
        <taxon>Carangiformes</taxon>
        <taxon>Carangidae</taxon>
        <taxon>Seriola</taxon>
    </lineage>
</organism>
<dbReference type="SUPFAM" id="SSF47874">
    <property type="entry name" value="Annexin"/>
    <property type="match status" value="1"/>
</dbReference>